<gene>
    <name evidence="3" type="primary">dprA_3</name>
    <name evidence="3" type="ORF">GCM10009827_120260</name>
</gene>
<proteinExistence type="inferred from homology"/>
<dbReference type="PANTHER" id="PTHR43022">
    <property type="entry name" value="PROTEIN SMF"/>
    <property type="match status" value="1"/>
</dbReference>
<dbReference type="RefSeq" id="WP_344516041.1">
    <property type="nucleotide sequence ID" value="NZ_BAAAQD010000079.1"/>
</dbReference>
<comment type="caution">
    <text evidence="3">The sequence shown here is derived from an EMBL/GenBank/DDBJ whole genome shotgun (WGS) entry which is preliminary data.</text>
</comment>
<dbReference type="NCBIfam" id="TIGR00732">
    <property type="entry name" value="dprA"/>
    <property type="match status" value="1"/>
</dbReference>
<dbReference type="InterPro" id="IPR057666">
    <property type="entry name" value="DrpA_SLOG"/>
</dbReference>
<dbReference type="Pfam" id="PF02481">
    <property type="entry name" value="DNA_processg_A"/>
    <property type="match status" value="1"/>
</dbReference>
<protein>
    <submittedName>
        <fullName evidence="3">DNA-processing protein DprA</fullName>
    </submittedName>
</protein>
<organism evidence="3 4">
    <name type="scientific">Dactylosporangium maewongense</name>
    <dbReference type="NCBI Taxonomy" id="634393"/>
    <lineage>
        <taxon>Bacteria</taxon>
        <taxon>Bacillati</taxon>
        <taxon>Actinomycetota</taxon>
        <taxon>Actinomycetes</taxon>
        <taxon>Micromonosporales</taxon>
        <taxon>Micromonosporaceae</taxon>
        <taxon>Dactylosporangium</taxon>
    </lineage>
</organism>
<dbReference type="PANTHER" id="PTHR43022:SF1">
    <property type="entry name" value="PROTEIN SMF"/>
    <property type="match status" value="1"/>
</dbReference>
<dbReference type="SUPFAM" id="SSF102405">
    <property type="entry name" value="MCP/YpsA-like"/>
    <property type="match status" value="1"/>
</dbReference>
<sequence>MTTDRTAWLALAALTQPGNHEVGTLVRSAGPVQALDQLRHNEDLSPALAAAANSRHNPSYRSSDSVDRIASDMLHRADRVGARIITPADDEWPRSLDDLAAISRGTDPLHRDTDPPMCLWLRGPARLAEALDRSVSVVGARAVTQYGEFVASELAYRLAERGWAVVSGGALGIDVTAHRGALAAGGVTCAVLACGIDQVYPVSNSAMFERIAEEGLLITEWPPGTRPDRARFLTRNRIIAAATRGTVMVEAASRSGARNTLGYARRLERSAMAVPGPVTSALSVGCHLELRVPGTVLVTRVEEIVEEIGRIGALTEPTGGEKPSEDG</sequence>
<dbReference type="Proteomes" id="UP001501470">
    <property type="component" value="Unassembled WGS sequence"/>
</dbReference>
<reference evidence="4" key="1">
    <citation type="journal article" date="2019" name="Int. J. Syst. Evol. Microbiol.">
        <title>The Global Catalogue of Microorganisms (GCM) 10K type strain sequencing project: providing services to taxonomists for standard genome sequencing and annotation.</title>
        <authorList>
            <consortium name="The Broad Institute Genomics Platform"/>
            <consortium name="The Broad Institute Genome Sequencing Center for Infectious Disease"/>
            <person name="Wu L."/>
            <person name="Ma J."/>
        </authorList>
    </citation>
    <scope>NUCLEOTIDE SEQUENCE [LARGE SCALE GENOMIC DNA]</scope>
    <source>
        <strain evidence="4">JCM 15933</strain>
    </source>
</reference>
<evidence type="ECO:0000313" key="3">
    <source>
        <dbReference type="EMBL" id="GAA1578690.1"/>
    </source>
</evidence>
<dbReference type="EMBL" id="BAAAQD010000079">
    <property type="protein sequence ID" value="GAA1578690.1"/>
    <property type="molecule type" value="Genomic_DNA"/>
</dbReference>
<accession>A0ABP4PJH8</accession>
<dbReference type="InterPro" id="IPR003488">
    <property type="entry name" value="DprA"/>
</dbReference>
<name>A0ABP4PJH8_9ACTN</name>
<feature type="domain" description="Smf/DprA SLOG" evidence="2">
    <location>
        <begin position="84"/>
        <end position="308"/>
    </location>
</feature>
<evidence type="ECO:0000313" key="4">
    <source>
        <dbReference type="Proteomes" id="UP001501470"/>
    </source>
</evidence>
<dbReference type="Gene3D" id="3.40.50.450">
    <property type="match status" value="1"/>
</dbReference>
<keyword evidence="4" id="KW-1185">Reference proteome</keyword>
<comment type="similarity">
    <text evidence="1">Belongs to the DprA/Smf family.</text>
</comment>
<evidence type="ECO:0000256" key="1">
    <source>
        <dbReference type="ARBA" id="ARBA00006525"/>
    </source>
</evidence>
<evidence type="ECO:0000259" key="2">
    <source>
        <dbReference type="Pfam" id="PF02481"/>
    </source>
</evidence>